<dbReference type="InterPro" id="IPR047806">
    <property type="entry name" value="IHF_actinobact"/>
</dbReference>
<proteinExistence type="predicted"/>
<keyword evidence="3" id="KW-1185">Reference proteome</keyword>
<dbReference type="EMBL" id="JAIMFO010000010">
    <property type="protein sequence ID" value="MBY4798334.1"/>
    <property type="molecule type" value="Genomic_DNA"/>
</dbReference>
<sequence>MSNLPTMTPEQREENRKKAVAARIERSEILAKLKAGEVKLTEVLAMPIMKRVRLMNVIYSIPGIGKVSAARIMTELKIPAQKRVKGLGAKQRERLFERLALVHSAQGVL</sequence>
<dbReference type="Gene3D" id="1.10.8.50">
    <property type="match status" value="1"/>
</dbReference>
<dbReference type="RefSeq" id="WP_222200058.1">
    <property type="nucleotide sequence ID" value="NZ_JAIMFO010000010.1"/>
</dbReference>
<dbReference type="SUPFAM" id="SSF46946">
    <property type="entry name" value="S13-like H2TH domain"/>
    <property type="match status" value="1"/>
</dbReference>
<comment type="caution">
    <text evidence="2">The sequence shown here is derived from an EMBL/GenBank/DDBJ whole genome shotgun (WGS) entry which is preliminary data.</text>
</comment>
<dbReference type="Proteomes" id="UP000700908">
    <property type="component" value="Unassembled WGS sequence"/>
</dbReference>
<evidence type="ECO:0000259" key="1">
    <source>
        <dbReference type="Pfam" id="PF22525"/>
    </source>
</evidence>
<protein>
    <submittedName>
        <fullName evidence="2">Integration host factor</fullName>
    </submittedName>
</protein>
<dbReference type="NCBIfam" id="NF041260">
    <property type="entry name" value="actino_IHF"/>
    <property type="match status" value="1"/>
</dbReference>
<accession>A0ABS7MLV3</accession>
<evidence type="ECO:0000313" key="3">
    <source>
        <dbReference type="Proteomes" id="UP000700908"/>
    </source>
</evidence>
<dbReference type="InterPro" id="IPR055201">
    <property type="entry name" value="IHF-like_H2TH"/>
</dbReference>
<organism evidence="2 3">
    <name type="scientific">Collinsella ureilytica</name>
    <dbReference type="NCBI Taxonomy" id="2869515"/>
    <lineage>
        <taxon>Bacteria</taxon>
        <taxon>Bacillati</taxon>
        <taxon>Actinomycetota</taxon>
        <taxon>Coriobacteriia</taxon>
        <taxon>Coriobacteriales</taxon>
        <taxon>Coriobacteriaceae</taxon>
        <taxon>Collinsella</taxon>
    </lineage>
</organism>
<feature type="domain" description="Integration host factor-like helix-two turn-helix" evidence="1">
    <location>
        <begin position="33"/>
        <end position="98"/>
    </location>
</feature>
<dbReference type="Pfam" id="PF22525">
    <property type="entry name" value="H2TH_5"/>
    <property type="match status" value="1"/>
</dbReference>
<gene>
    <name evidence="2" type="ORF">K6V98_08245</name>
</gene>
<reference evidence="2 3" key="1">
    <citation type="submission" date="2021-08" db="EMBL/GenBank/DDBJ databases">
        <title>Collinsella faecalis sp. nov. isolated from swine faeces.</title>
        <authorList>
            <person name="Oh B.S."/>
            <person name="Lee J.H."/>
        </authorList>
    </citation>
    <scope>NUCLEOTIDE SEQUENCE [LARGE SCALE GENOMIC DNA]</scope>
    <source>
        <strain evidence="2 3">AGMB00827</strain>
    </source>
</reference>
<dbReference type="InterPro" id="IPR010979">
    <property type="entry name" value="Ribosomal_uS13-like_H2TH"/>
</dbReference>
<evidence type="ECO:0000313" key="2">
    <source>
        <dbReference type="EMBL" id="MBY4798334.1"/>
    </source>
</evidence>
<name>A0ABS7MLV3_9ACTN</name>